<evidence type="ECO:0000313" key="1">
    <source>
        <dbReference type="EMBL" id="EDU89704.1"/>
    </source>
</evidence>
<evidence type="ECO:0000313" key="2">
    <source>
        <dbReference type="Proteomes" id="UP000004641"/>
    </source>
</evidence>
<protein>
    <submittedName>
        <fullName evidence="1">Uncharacterized protein</fullName>
    </submittedName>
</protein>
<organism evidence="1 2">
    <name type="scientific">Escherichia coli O157:H7 (strain EC869)</name>
    <dbReference type="NCBI Taxonomy" id="478008"/>
    <lineage>
        <taxon>Bacteria</taxon>
        <taxon>Pseudomonadati</taxon>
        <taxon>Pseudomonadota</taxon>
        <taxon>Gammaproteobacteria</taxon>
        <taxon>Enterobacterales</taxon>
        <taxon>Enterobacteriaceae</taxon>
        <taxon>Escherichia</taxon>
    </lineage>
</organism>
<name>A0A0H3PTF1_ECO5C</name>
<gene>
    <name evidence="1" type="ORF">ECH7EC869_2298</name>
</gene>
<comment type="caution">
    <text evidence="1">The sequence shown here is derived from an EMBL/GenBank/DDBJ whole genome shotgun (WGS) entry which is preliminary data.</text>
</comment>
<accession>A0A0H3PTF1</accession>
<reference evidence="1 2" key="1">
    <citation type="journal article" date="2011" name="Appl. Environ. Microbiol.">
        <title>Genome signatures of Escherichia coli O157:H7 isolates from the bovine host reservoir.</title>
        <authorList>
            <person name="Eppinger M."/>
            <person name="Mammel M.K."/>
            <person name="Leclerc J.E."/>
            <person name="Ravel J."/>
            <person name="Cebula T.A."/>
        </authorList>
    </citation>
    <scope>NUCLEOTIDE SEQUENCE [LARGE SCALE GENOMIC DNA]</scope>
    <source>
        <strain evidence="1 2">EC869</strain>
    </source>
</reference>
<dbReference type="BioCyc" id="ECOL478008-HMP:G76-483175-MONOMER"/>
<proteinExistence type="predicted"/>
<dbReference type="RefSeq" id="WP_001177885.1">
    <property type="nucleotide sequence ID" value="NZ_ABHU01000019.1"/>
</dbReference>
<dbReference type="Proteomes" id="UP000004641">
    <property type="component" value="Unassembled WGS sequence"/>
</dbReference>
<sequence length="89" mass="10055">MQMHEHAEGAPVPAALTRDWEGKRMRFDAVMHAELKMAEHTEKTHKKTGIQVAGLSRLHCGYWPRNAPIILVRQQVATISKKTVVHGFS</sequence>
<dbReference type="EMBL" id="ABHU01000019">
    <property type="protein sequence ID" value="EDU89704.1"/>
    <property type="molecule type" value="Genomic_DNA"/>
</dbReference>
<dbReference type="AlphaFoldDB" id="A0A0H3PTF1"/>